<sequence>MAQPLCFARHGQTDLALLPALANRHGLIAGATGTGKTITLQVLAERFSAIGVPVFLADVKGDLSGLGAPAQDSPKLQERRARLGVTDWQPAACPTVFWDVFGAQGHPVRATISDMGPVLLARLLNLNDTQAGVLQLVFKIADDSGLLLLDLKDLRAMVQHVGEQAKDYTTAYGNISAASVGAIQRALLTLGEAGGEVFFGEPMLDIADLLQTSDGRGVVNVLAAEKLMASPRLYSTFLLWLLSELYESLPEVGDLEQPKLVFFFDEAHLLFNEAPAALLEKVEQVVRLIRSKGVGIYFVTQNPLDIPDTVLGQLGNRVQHALRAFTPRDQKAVKTAAETLRPNPAFDAAAAITELGVGEALVSCLDDQGRPQVVERAFILPPASRIGPLTAAERQALIQSSVLYGHYEQAVDRESAYEVLKGRVAQSGAGAGPAPTAPAGGGLLGDVLGGLLGSGASRGRGDSVLTTVAKSAARAIGSQLGREIIRGVMGSLLGGSGGRRR</sequence>
<dbReference type="PANTHER" id="PTHR30121">
    <property type="entry name" value="UNCHARACTERIZED PROTEIN YJGR-RELATED"/>
    <property type="match status" value="1"/>
</dbReference>
<name>A0A975XTL0_9RHOO</name>
<protein>
    <submittedName>
        <fullName evidence="2">DUF853 family protein</fullName>
    </submittedName>
</protein>
<evidence type="ECO:0000313" key="2">
    <source>
        <dbReference type="EMBL" id="QWT47853.1"/>
    </source>
</evidence>
<evidence type="ECO:0000313" key="3">
    <source>
        <dbReference type="Proteomes" id="UP000683428"/>
    </source>
</evidence>
<accession>A0A975XTL0</accession>
<dbReference type="PANTHER" id="PTHR30121:SF6">
    <property type="entry name" value="SLR6007 PROTEIN"/>
    <property type="match status" value="1"/>
</dbReference>
<dbReference type="KEGG" id="aiq:Azoinq_08170"/>
<organism evidence="2 3">
    <name type="scientific">Azospira inquinata</name>
    <dbReference type="NCBI Taxonomy" id="2785627"/>
    <lineage>
        <taxon>Bacteria</taxon>
        <taxon>Pseudomonadati</taxon>
        <taxon>Pseudomonadota</taxon>
        <taxon>Betaproteobacteria</taxon>
        <taxon>Rhodocyclales</taxon>
        <taxon>Rhodocyclaceae</taxon>
        <taxon>Azospira</taxon>
    </lineage>
</organism>
<dbReference type="EMBL" id="CP064782">
    <property type="protein sequence ID" value="QWT47853.1"/>
    <property type="molecule type" value="Genomic_DNA"/>
</dbReference>
<dbReference type="RefSeq" id="WP_216130157.1">
    <property type="nucleotide sequence ID" value="NZ_CP064782.1"/>
</dbReference>
<reference evidence="2" key="1">
    <citation type="submission" date="2020-11" db="EMBL/GenBank/DDBJ databases">
        <title>Azospira inquinata sp. nov.</title>
        <authorList>
            <person name="Moe W.M."/>
            <person name="Mikes M.C."/>
        </authorList>
    </citation>
    <scope>NUCLEOTIDE SEQUENCE</scope>
    <source>
        <strain evidence="2">Azo-3</strain>
    </source>
</reference>
<keyword evidence="3" id="KW-1185">Reference proteome</keyword>
<proteinExistence type="predicted"/>
<dbReference type="Proteomes" id="UP000683428">
    <property type="component" value="Chromosome"/>
</dbReference>
<dbReference type="InterPro" id="IPR033186">
    <property type="entry name" value="HerA_C"/>
</dbReference>
<dbReference type="AlphaFoldDB" id="A0A975XTL0"/>
<evidence type="ECO:0000259" key="1">
    <source>
        <dbReference type="Pfam" id="PF05872"/>
    </source>
</evidence>
<feature type="domain" description="Helicase HerA-like C-terminal" evidence="1">
    <location>
        <begin position="9"/>
        <end position="495"/>
    </location>
</feature>
<dbReference type="InterPro" id="IPR051162">
    <property type="entry name" value="T4SS_component"/>
</dbReference>
<gene>
    <name evidence="2" type="ORF">Azoinq_08170</name>
</gene>
<dbReference type="Pfam" id="PF05872">
    <property type="entry name" value="HerA_C"/>
    <property type="match status" value="1"/>
</dbReference>